<accession>A0A2M9C4U8</accession>
<dbReference type="AlphaFoldDB" id="A0A2M9C4U8"/>
<keyword evidence="2" id="KW-1185">Reference proteome</keyword>
<organism evidence="1 2">
    <name type="scientific">Compostimonas suwonensis</name>
    <dbReference type="NCBI Taxonomy" id="1048394"/>
    <lineage>
        <taxon>Bacteria</taxon>
        <taxon>Bacillati</taxon>
        <taxon>Actinomycetota</taxon>
        <taxon>Actinomycetes</taxon>
        <taxon>Micrococcales</taxon>
        <taxon>Microbacteriaceae</taxon>
        <taxon>Compostimonas</taxon>
    </lineage>
</organism>
<gene>
    <name evidence="1" type="ORF">CLV54_0565</name>
</gene>
<name>A0A2M9C4U8_9MICO</name>
<sequence length="131" mass="14013">MSGTETITARFEVTGWDDAELPALDGDWIGAVTMRKSYTEGLVGESIAHFVHSGDEESRGYLAAERITGALDDGRSGSFTVHHGALQHPSDDSAFGYIIPNAGTGDFAAFAGRARIVHDDRGAYFVFTLDS</sequence>
<reference evidence="1 2" key="1">
    <citation type="submission" date="2017-11" db="EMBL/GenBank/DDBJ databases">
        <title>Genomic Encyclopedia of Archaeal and Bacterial Type Strains, Phase II (KMG-II): From Individual Species to Whole Genera.</title>
        <authorList>
            <person name="Goeker M."/>
        </authorList>
    </citation>
    <scope>NUCLEOTIDE SEQUENCE [LARGE SCALE GENOMIC DNA]</scope>
    <source>
        <strain evidence="1 2">DSM 25625</strain>
    </source>
</reference>
<dbReference type="Gene3D" id="2.40.350.10">
    <property type="entry name" value="SO1590-like"/>
    <property type="match status" value="1"/>
</dbReference>
<dbReference type="OrthoDB" id="882224at2"/>
<evidence type="ECO:0000313" key="2">
    <source>
        <dbReference type="Proteomes" id="UP000230161"/>
    </source>
</evidence>
<dbReference type="InterPro" id="IPR021607">
    <property type="entry name" value="DUF3224"/>
</dbReference>
<dbReference type="Pfam" id="PF11528">
    <property type="entry name" value="DUF3224"/>
    <property type="match status" value="1"/>
</dbReference>
<dbReference type="Proteomes" id="UP000230161">
    <property type="component" value="Unassembled WGS sequence"/>
</dbReference>
<dbReference type="EMBL" id="PGFB01000001">
    <property type="protein sequence ID" value="PJJ65532.1"/>
    <property type="molecule type" value="Genomic_DNA"/>
</dbReference>
<proteinExistence type="predicted"/>
<comment type="caution">
    <text evidence="1">The sequence shown here is derived from an EMBL/GenBank/DDBJ whole genome shotgun (WGS) entry which is preliminary data.</text>
</comment>
<dbReference type="InterPro" id="IPR023159">
    <property type="entry name" value="SO1590-like_sf"/>
</dbReference>
<dbReference type="SUPFAM" id="SSF159238">
    <property type="entry name" value="SO1590-like"/>
    <property type="match status" value="1"/>
</dbReference>
<dbReference type="RefSeq" id="WP_100343416.1">
    <property type="nucleotide sequence ID" value="NZ_PGFB01000001.1"/>
</dbReference>
<protein>
    <submittedName>
        <fullName evidence="1">Uncharacterized protein DUF3224</fullName>
    </submittedName>
</protein>
<evidence type="ECO:0000313" key="1">
    <source>
        <dbReference type="EMBL" id="PJJ65532.1"/>
    </source>
</evidence>